<dbReference type="Pfam" id="PF07083">
    <property type="entry name" value="DUF1351"/>
    <property type="match status" value="1"/>
</dbReference>
<dbReference type="InterPro" id="IPR009785">
    <property type="entry name" value="Prophage_Lj928_Orf309"/>
</dbReference>
<name>M5AHH8_LEVBR</name>
<evidence type="ECO:0000313" key="2">
    <source>
        <dbReference type="Proteomes" id="UP000012042"/>
    </source>
</evidence>
<dbReference type="RefSeq" id="WP_015474443.1">
    <property type="nucleotide sequence ID" value="NC_020819.1"/>
</dbReference>
<dbReference type="EMBL" id="AP012167">
    <property type="protein sequence ID" value="BAN07802.1"/>
    <property type="molecule type" value="Genomic_DNA"/>
</dbReference>
<reference evidence="1 2" key="1">
    <citation type="journal article" date="2013" name="PLoS ONE">
        <title>Genomic Analysis by Deep Sequencing of the Probiotic Lactobacillus brevis KB290 Harboring Nine Plasmids Reveals Genomic Stability.</title>
        <authorList>
            <person name="Fukao M."/>
            <person name="Oshima K."/>
            <person name="Morita H."/>
            <person name="Toh H."/>
            <person name="Suda W."/>
            <person name="Kim S.W."/>
            <person name="Suzuki S."/>
            <person name="Yakabe T."/>
            <person name="Hattori M."/>
            <person name="Yajima N."/>
        </authorList>
    </citation>
    <scope>NUCLEOTIDE SEQUENCE [LARGE SCALE GENOMIC DNA]</scope>
    <source>
        <strain evidence="1 2">KB290</strain>
    </source>
</reference>
<evidence type="ECO:0008006" key="3">
    <source>
        <dbReference type="Google" id="ProtNLM"/>
    </source>
</evidence>
<organism evidence="1 2">
    <name type="scientific">Levilactobacillus brevis KB290</name>
    <dbReference type="NCBI Taxonomy" id="1001583"/>
    <lineage>
        <taxon>Bacteria</taxon>
        <taxon>Bacillati</taxon>
        <taxon>Bacillota</taxon>
        <taxon>Bacilli</taxon>
        <taxon>Lactobacillales</taxon>
        <taxon>Lactobacillaceae</taxon>
        <taxon>Levilactobacillus</taxon>
    </lineage>
</organism>
<dbReference type="HOGENOM" id="CLU_070526_0_0_9"/>
<gene>
    <name evidence="1" type="ORF">LVISKB_2167</name>
</gene>
<accession>M5AHH8</accession>
<dbReference type="PATRIC" id="fig|1001583.3.peg.2150"/>
<protein>
    <recommendedName>
        <fullName evidence="3">DUF1351 domain-containing protein</fullName>
    </recommendedName>
</protein>
<dbReference type="Proteomes" id="UP000012042">
    <property type="component" value="Chromosome"/>
</dbReference>
<dbReference type="AlphaFoldDB" id="M5AHH8"/>
<proteinExistence type="predicted"/>
<evidence type="ECO:0000313" key="1">
    <source>
        <dbReference type="EMBL" id="BAN07802.1"/>
    </source>
</evidence>
<sequence>MTTKPELTLPDYRVEYLPTIISIQNYEQLQQTVDDYANKFNNMVVTDATEKDAKNIRAELRKVSTALDNRRKEIKKDFNRPYDDFAEKVNVLRSNLDKAIIPIDRGLKELEEQQRQGRLAGVQELIEEMAPNYGVEPTEIEVEPTWLNKTISKKKIVDGIAGTMVSIKKAKDKLATDILTITKYAEIQKVDPSGWVDQLKQGQDVDYLMAAIDAQVKRKVEKQRQLEAKAAEEQTHQETRGDAIIDTDTGEVISHSVALMITTTKEKMWLLKNFMDANQIQYEKVR</sequence>
<dbReference type="KEGG" id="lbk:LVISKB_2167"/>